<dbReference type="Proteomes" id="UP001165960">
    <property type="component" value="Unassembled WGS sequence"/>
</dbReference>
<comment type="caution">
    <text evidence="1">The sequence shown here is derived from an EMBL/GenBank/DDBJ whole genome shotgun (WGS) entry which is preliminary data.</text>
</comment>
<accession>A0ACC2TCX5</accession>
<evidence type="ECO:0000313" key="2">
    <source>
        <dbReference type="Proteomes" id="UP001165960"/>
    </source>
</evidence>
<name>A0ACC2TCX5_9FUNG</name>
<keyword evidence="2" id="KW-1185">Reference proteome</keyword>
<sequence length="561" mass="63982">MNPSFMLPFSKRWQTPIFFLAILLVILVVNLFKSHDIQAKPTASPLNDTTAQHARRNSTNKGTRLQDDEKLTNTNFNHQLSTLNTTFFSHPPRSMQLKRAGRVKDAFRHAWKAYRKHAWAKDTINPKSKTSNNNWFGWGITMVDSLDTLLLMGLEKEYSEALAQVKRIDFTHSKKPVMVFETTIRYLGGLLGAYDLSPDPILLRQATTLADKLMFAFNPKSGFPAYTIDFDSKEILPYPWGAFNSVILAEIGSFQLEFHRLSQLTGNWSYADAAQKVIDHLDSLSLKTPGLYPLYYDIDSGTPSQTTVSFGALGDSFYEYLLKRYLLTNKTEEQYHRMYIQSITALQSNLIHKLNGPNKLTMLGERNSDGSPKRHMDHLACFVPGMLALSAVTLDRSVDFEYSQELLFTCNFLYTASPTKLSPDRMTWRRSPSYGNENEFSKDGIEIQSAVFPLRPETVESIFYAYRTTGNPIYRDWGWAIFKAIEKHCKVSGGYGQLHNIMQSTVSAKNVEDSMESFFLAETLKYLYLLFMPPSHLDLKEYVLTTEAHPLKVSSIKKEGK</sequence>
<gene>
    <name evidence="1" type="ORF">DSO57_1029288</name>
</gene>
<protein>
    <submittedName>
        <fullName evidence="1">Uncharacterized protein</fullName>
    </submittedName>
</protein>
<reference evidence="1" key="1">
    <citation type="submission" date="2022-04" db="EMBL/GenBank/DDBJ databases">
        <title>Genome of the entomopathogenic fungus Entomophthora muscae.</title>
        <authorList>
            <person name="Elya C."/>
            <person name="Lovett B.R."/>
            <person name="Lee E."/>
            <person name="Macias A.M."/>
            <person name="Hajek A.E."/>
            <person name="De Bivort B.L."/>
            <person name="Kasson M.T."/>
            <person name="De Fine Licht H.H."/>
            <person name="Stajich J.E."/>
        </authorList>
    </citation>
    <scope>NUCLEOTIDE SEQUENCE</scope>
    <source>
        <strain evidence="1">Berkeley</strain>
    </source>
</reference>
<organism evidence="1 2">
    <name type="scientific">Entomophthora muscae</name>
    <dbReference type="NCBI Taxonomy" id="34485"/>
    <lineage>
        <taxon>Eukaryota</taxon>
        <taxon>Fungi</taxon>
        <taxon>Fungi incertae sedis</taxon>
        <taxon>Zoopagomycota</taxon>
        <taxon>Entomophthoromycotina</taxon>
        <taxon>Entomophthoromycetes</taxon>
        <taxon>Entomophthorales</taxon>
        <taxon>Entomophthoraceae</taxon>
        <taxon>Entomophthora</taxon>
    </lineage>
</organism>
<dbReference type="EMBL" id="QTSX02003032">
    <property type="protein sequence ID" value="KAJ9072281.1"/>
    <property type="molecule type" value="Genomic_DNA"/>
</dbReference>
<proteinExistence type="predicted"/>
<evidence type="ECO:0000313" key="1">
    <source>
        <dbReference type="EMBL" id="KAJ9072281.1"/>
    </source>
</evidence>